<name>D6GVE5_PARA5</name>
<evidence type="ECO:0000313" key="2">
    <source>
        <dbReference type="Proteomes" id="UP000009376"/>
    </source>
</evidence>
<evidence type="ECO:0008006" key="3">
    <source>
        <dbReference type="Google" id="ProtNLM"/>
    </source>
</evidence>
<accession>D6GVE5</accession>
<dbReference type="AlphaFoldDB" id="D6GVE5"/>
<evidence type="ECO:0000313" key="1">
    <source>
        <dbReference type="EMBL" id="EFD92783.1"/>
    </source>
</evidence>
<protein>
    <recommendedName>
        <fullName evidence="3">Phage metallopeptidase domain-containing protein</fullName>
    </recommendedName>
</protein>
<proteinExistence type="predicted"/>
<organism evidence="1 2">
    <name type="scientific">Candidatus Parvarchaeum acidophilus ARMAN-5</name>
    <dbReference type="NCBI Taxonomy" id="662762"/>
    <lineage>
        <taxon>Archaea</taxon>
        <taxon>Candidatus Parvarchaeota</taxon>
        <taxon>Candidatus Parvarchaeum</taxon>
    </lineage>
</organism>
<reference evidence="1 2" key="1">
    <citation type="journal article" date="2010" name="Proc. Natl. Acad. Sci. U.S.A.">
        <title>Enigmatic, ultrasmall, uncultivated Archaea.</title>
        <authorList>
            <person name="Baker B.J."/>
            <person name="Comolli L.R."/>
            <person name="Dick G.J."/>
            <person name="Hauser L.J."/>
            <person name="Hyatt D."/>
            <person name="Dill B.D."/>
            <person name="Land M.L."/>
            <person name="Verberkmoes N.C."/>
            <person name="Hettich R.L."/>
            <person name="Banfield J.F."/>
        </authorList>
    </citation>
    <scope>NUCLEOTIDE SEQUENCE [LARGE SCALE GENOMIC DNA]</scope>
</reference>
<sequence>MEIAGNDECIEFLKDCMRVFPTFRGAYINIGYNDMPKKVLGRVNAEIEITRRRRFYGLLRTHSSLSLSRKVKNREFYIRINLLFTEIKDEKLRADVVKSIIVHELLHIERNDLIESSKNYGRRKHKKIHGALDKEALIRLNSLRKLDGLPVLDKKNYIEDEISALLSESEFIKKD</sequence>
<gene>
    <name evidence="1" type="ORF">BJBARM5_0457</name>
</gene>
<dbReference type="EMBL" id="GG745553">
    <property type="protein sequence ID" value="EFD92783.1"/>
    <property type="molecule type" value="Genomic_DNA"/>
</dbReference>
<dbReference type="Proteomes" id="UP000009376">
    <property type="component" value="Unassembled WGS sequence"/>
</dbReference>